<evidence type="ECO:0000256" key="6">
    <source>
        <dbReference type="ARBA" id="ARBA00023014"/>
    </source>
</evidence>
<dbReference type="InterPro" id="IPR051684">
    <property type="entry name" value="Electron_Trans/Redox"/>
</dbReference>
<comment type="caution">
    <text evidence="9">The sequence shown here is derived from an EMBL/GenBank/DDBJ whole genome shotgun (WGS) entry which is preliminary data.</text>
</comment>
<feature type="domain" description="4Fe-4S ferredoxin-type" evidence="8">
    <location>
        <begin position="188"/>
        <end position="213"/>
    </location>
</feature>
<gene>
    <name evidence="9" type="ORF">KQI86_10555</name>
</gene>
<evidence type="ECO:0000256" key="7">
    <source>
        <dbReference type="SAM" id="Phobius"/>
    </source>
</evidence>
<dbReference type="PROSITE" id="PS00198">
    <property type="entry name" value="4FE4S_FER_1"/>
    <property type="match status" value="1"/>
</dbReference>
<evidence type="ECO:0000259" key="8">
    <source>
        <dbReference type="PROSITE" id="PS51379"/>
    </source>
</evidence>
<dbReference type="PROSITE" id="PS51379">
    <property type="entry name" value="4FE4S_FER_2"/>
    <property type="match status" value="2"/>
</dbReference>
<keyword evidence="4" id="KW-0249">Electron transport</keyword>
<evidence type="ECO:0000313" key="9">
    <source>
        <dbReference type="EMBL" id="MBU5484775.1"/>
    </source>
</evidence>
<feature type="transmembrane region" description="Helical" evidence="7">
    <location>
        <begin position="12"/>
        <end position="43"/>
    </location>
</feature>
<keyword evidence="7" id="KW-0472">Membrane</keyword>
<evidence type="ECO:0000313" key="10">
    <source>
        <dbReference type="Proteomes" id="UP000726170"/>
    </source>
</evidence>
<feature type="transmembrane region" description="Helical" evidence="7">
    <location>
        <begin position="108"/>
        <end position="131"/>
    </location>
</feature>
<dbReference type="PANTHER" id="PTHR30176">
    <property type="entry name" value="FERREDOXIN-TYPE PROTEIN NAPH"/>
    <property type="match status" value="1"/>
</dbReference>
<keyword evidence="6" id="KW-0411">Iron-sulfur</keyword>
<feature type="transmembrane region" description="Helical" evidence="7">
    <location>
        <begin position="84"/>
        <end position="102"/>
    </location>
</feature>
<proteinExistence type="predicted"/>
<sequence>MNSLKNFWSKYSYLIFLTFVVLGLFDFRFAIVAVICMISPILLSLLGKGRYWCGNLCPRGNFYDRLLSRVAKGNKTSKLLKSSYFRFIVIITMFTIFGRGLYNNWGDFYGIGLLFYRMIVVTTLIGITLSFSYNSRIWCSFCPMGSIAAFITKFRGNKNSLKINDSCVTCKLCEKKCPMGIVPYNYKENGTIDHYDCIQCKQCSFVCPKNSIK</sequence>
<keyword evidence="1" id="KW-0813">Transport</keyword>
<evidence type="ECO:0000256" key="1">
    <source>
        <dbReference type="ARBA" id="ARBA00022448"/>
    </source>
</evidence>
<keyword evidence="5" id="KW-0408">Iron</keyword>
<name>A0ABS6EID3_9CLOT</name>
<keyword evidence="3" id="KW-0479">Metal-binding</keyword>
<dbReference type="Pfam" id="PF13187">
    <property type="entry name" value="Fer4_9"/>
    <property type="match status" value="1"/>
</dbReference>
<dbReference type="InterPro" id="IPR017896">
    <property type="entry name" value="4Fe4S_Fe-S-bd"/>
</dbReference>
<dbReference type="Proteomes" id="UP000726170">
    <property type="component" value="Unassembled WGS sequence"/>
</dbReference>
<dbReference type="EMBL" id="JAHLQF010000002">
    <property type="protein sequence ID" value="MBU5484775.1"/>
    <property type="molecule type" value="Genomic_DNA"/>
</dbReference>
<keyword evidence="7" id="KW-0812">Transmembrane</keyword>
<protein>
    <submittedName>
        <fullName evidence="9">4Fe-4S binding protein</fullName>
    </submittedName>
</protein>
<feature type="domain" description="4Fe-4S ferredoxin-type" evidence="8">
    <location>
        <begin position="159"/>
        <end position="187"/>
    </location>
</feature>
<evidence type="ECO:0000256" key="3">
    <source>
        <dbReference type="ARBA" id="ARBA00022723"/>
    </source>
</evidence>
<dbReference type="Pfam" id="PF12801">
    <property type="entry name" value="Fer4_5"/>
    <property type="match status" value="2"/>
</dbReference>
<reference evidence="9 10" key="1">
    <citation type="submission" date="2021-06" db="EMBL/GenBank/DDBJ databases">
        <authorList>
            <person name="Sun Q."/>
            <person name="Li D."/>
        </authorList>
    </citation>
    <scope>NUCLEOTIDE SEQUENCE [LARGE SCALE GENOMIC DNA]</scope>
    <source>
        <strain evidence="9 10">MSJ-11</strain>
    </source>
</reference>
<organism evidence="9 10">
    <name type="scientific">Clostridium mobile</name>
    <dbReference type="NCBI Taxonomy" id="2841512"/>
    <lineage>
        <taxon>Bacteria</taxon>
        <taxon>Bacillati</taxon>
        <taxon>Bacillota</taxon>
        <taxon>Clostridia</taxon>
        <taxon>Eubacteriales</taxon>
        <taxon>Clostridiaceae</taxon>
        <taxon>Clostridium</taxon>
    </lineage>
</organism>
<keyword evidence="7" id="KW-1133">Transmembrane helix</keyword>
<keyword evidence="2" id="KW-0004">4Fe-4S</keyword>
<dbReference type="PANTHER" id="PTHR30176:SF3">
    <property type="entry name" value="FERREDOXIN-TYPE PROTEIN NAPH"/>
    <property type="match status" value="1"/>
</dbReference>
<dbReference type="RefSeq" id="WP_216439231.1">
    <property type="nucleotide sequence ID" value="NZ_JAHLQF010000002.1"/>
</dbReference>
<evidence type="ECO:0000256" key="5">
    <source>
        <dbReference type="ARBA" id="ARBA00023004"/>
    </source>
</evidence>
<dbReference type="InterPro" id="IPR017900">
    <property type="entry name" value="4Fe4S_Fe_S_CS"/>
</dbReference>
<keyword evidence="10" id="KW-1185">Reference proteome</keyword>
<evidence type="ECO:0000256" key="4">
    <source>
        <dbReference type="ARBA" id="ARBA00022982"/>
    </source>
</evidence>
<accession>A0ABS6EID3</accession>
<evidence type="ECO:0000256" key="2">
    <source>
        <dbReference type="ARBA" id="ARBA00022485"/>
    </source>
</evidence>